<dbReference type="InterPro" id="IPR012678">
    <property type="entry name" value="Ribosomal_uL23/eL15/eS24_sf"/>
</dbReference>
<dbReference type="PANTHER" id="PTHR12059:SF5">
    <property type="entry name" value="LARGE RIBOSOMAL SUBUNIT PROTEIN UL23M"/>
    <property type="match status" value="1"/>
</dbReference>
<dbReference type="PANTHER" id="PTHR12059">
    <property type="entry name" value="RIBOSOMAL PROTEIN L23-RELATED"/>
    <property type="match status" value="1"/>
</dbReference>
<dbReference type="Pfam" id="PF00276">
    <property type="entry name" value="Ribosomal_L23"/>
    <property type="match status" value="1"/>
</dbReference>
<proteinExistence type="inferred from homology"/>
<evidence type="ECO:0000313" key="5">
    <source>
        <dbReference type="EMBL" id="CEL61920.1"/>
    </source>
</evidence>
<reference evidence="5 6" key="1">
    <citation type="submission" date="2014-11" db="EMBL/GenBank/DDBJ databases">
        <authorList>
            <person name="Wibberg Daniel"/>
        </authorList>
    </citation>
    <scope>NUCLEOTIDE SEQUENCE [LARGE SCALE GENOMIC DNA]</scope>
    <source>
        <strain evidence="5">Rhizoctonia solani AG1-IB 7/3/14</strain>
    </source>
</reference>
<sequence>MSVFNFARRFYSSARAPVDAAKAALESSTPRDVRVRRQRFPKSLSKTGEDSPLTDVEKTAYDRLKSRGELTVQGPDGPREISEEEWLERTNTRRRRVRGARQVVVRDDEGATIEEARVVGHRIYLPNIIFRLVRNHTPPGEPYNPYEATFRVPQSLTKLDIRGYLSSMYGVRTTYIRTDNRIPDIRRNNSTFSKGRWNSEDRYKRAVVGLEEPFYFPHAREDMSITQREERDKLLNSRFQLDQVKVMRDQYRSRMFRPTGFRNATGNQTLRGKIVRKVMEQKLARENTVAAAVKDMLSDADVAGGLPTVSTNSR</sequence>
<dbReference type="GO" id="GO:0032543">
    <property type="term" value="P:mitochondrial translation"/>
    <property type="evidence" value="ECO:0007669"/>
    <property type="project" value="TreeGrafter"/>
</dbReference>
<dbReference type="GO" id="GO:0005762">
    <property type="term" value="C:mitochondrial large ribosomal subunit"/>
    <property type="evidence" value="ECO:0007669"/>
    <property type="project" value="TreeGrafter"/>
</dbReference>
<dbReference type="SUPFAM" id="SSF54189">
    <property type="entry name" value="Ribosomal proteins S24e, L23 and L15e"/>
    <property type="match status" value="1"/>
</dbReference>
<dbReference type="STRING" id="1108050.A0A0B7FW38"/>
<gene>
    <name evidence="5" type="ORF">RSOLAG1IB_04670</name>
</gene>
<evidence type="ECO:0000256" key="4">
    <source>
        <dbReference type="ARBA" id="ARBA00039977"/>
    </source>
</evidence>
<keyword evidence="3" id="KW-0687">Ribonucleoprotein</keyword>
<keyword evidence="2" id="KW-0689">Ribosomal protein</keyword>
<dbReference type="GO" id="GO:0003735">
    <property type="term" value="F:structural constituent of ribosome"/>
    <property type="evidence" value="ECO:0007669"/>
    <property type="project" value="InterPro"/>
</dbReference>
<evidence type="ECO:0000256" key="3">
    <source>
        <dbReference type="ARBA" id="ARBA00023274"/>
    </source>
</evidence>
<dbReference type="Gene3D" id="3.30.70.330">
    <property type="match status" value="1"/>
</dbReference>
<evidence type="ECO:0000256" key="1">
    <source>
        <dbReference type="ARBA" id="ARBA00006700"/>
    </source>
</evidence>
<protein>
    <recommendedName>
        <fullName evidence="4">Large ribosomal subunit protein uL23m</fullName>
    </recommendedName>
</protein>
<name>A0A0B7FW38_THACB</name>
<dbReference type="EMBL" id="LN679105">
    <property type="protein sequence ID" value="CEL61920.1"/>
    <property type="molecule type" value="Genomic_DNA"/>
</dbReference>
<dbReference type="OrthoDB" id="275582at2759"/>
<dbReference type="Proteomes" id="UP000059188">
    <property type="component" value="Unassembled WGS sequence"/>
</dbReference>
<keyword evidence="6" id="KW-1185">Reference proteome</keyword>
<evidence type="ECO:0000256" key="2">
    <source>
        <dbReference type="ARBA" id="ARBA00022980"/>
    </source>
</evidence>
<evidence type="ECO:0000313" key="6">
    <source>
        <dbReference type="Proteomes" id="UP000059188"/>
    </source>
</evidence>
<organism evidence="5 6">
    <name type="scientific">Thanatephorus cucumeris (strain AG1-IB / isolate 7/3/14)</name>
    <name type="common">Lettuce bottom rot fungus</name>
    <name type="synonym">Rhizoctonia solani</name>
    <dbReference type="NCBI Taxonomy" id="1108050"/>
    <lineage>
        <taxon>Eukaryota</taxon>
        <taxon>Fungi</taxon>
        <taxon>Dikarya</taxon>
        <taxon>Basidiomycota</taxon>
        <taxon>Agaricomycotina</taxon>
        <taxon>Agaricomycetes</taxon>
        <taxon>Cantharellales</taxon>
        <taxon>Ceratobasidiaceae</taxon>
        <taxon>Rhizoctonia</taxon>
        <taxon>Rhizoctonia solani AG-1</taxon>
    </lineage>
</organism>
<dbReference type="InterPro" id="IPR012677">
    <property type="entry name" value="Nucleotide-bd_a/b_plait_sf"/>
</dbReference>
<comment type="similarity">
    <text evidence="1">Belongs to the universal ribosomal protein uL23 family.</text>
</comment>
<dbReference type="AlphaFoldDB" id="A0A0B7FW38"/>
<accession>A0A0B7FW38</accession>
<dbReference type="InterPro" id="IPR013025">
    <property type="entry name" value="Ribosomal_uL23-like"/>
</dbReference>